<feature type="transmembrane region" description="Helical" evidence="7">
    <location>
        <begin position="741"/>
        <end position="760"/>
    </location>
</feature>
<keyword evidence="4 7" id="KW-1133">Transmembrane helix</keyword>
<keyword evidence="8" id="KW-0732">Signal</keyword>
<feature type="transmembrane region" description="Helical" evidence="7">
    <location>
        <begin position="94"/>
        <end position="127"/>
    </location>
</feature>
<keyword evidence="6" id="KW-0325">Glycoprotein</keyword>
<comment type="subcellular location">
    <subcellularLocation>
        <location evidence="1">Cell projection</location>
        <location evidence="1">Microvillus membrane</location>
        <topology evidence="1">Multi-pass membrane protein</topology>
    </subcellularLocation>
</comment>
<evidence type="ECO:0000313" key="10">
    <source>
        <dbReference type="Proteomes" id="UP000694429"/>
    </source>
</evidence>
<evidence type="ECO:0000256" key="6">
    <source>
        <dbReference type="ARBA" id="ARBA00023180"/>
    </source>
</evidence>
<dbReference type="Proteomes" id="UP000694429">
    <property type="component" value="Chromosome 3"/>
</dbReference>
<name>A0A8C0MC25_CANLF</name>
<protein>
    <submittedName>
        <fullName evidence="9">Prominin 1</fullName>
    </submittedName>
</protein>
<dbReference type="OrthoDB" id="6229420at2759"/>
<dbReference type="PANTHER" id="PTHR22730:SF3">
    <property type="entry name" value="PROMININ-1"/>
    <property type="match status" value="1"/>
</dbReference>
<reference evidence="9" key="2">
    <citation type="submission" date="2025-08" db="UniProtKB">
        <authorList>
            <consortium name="Ensembl"/>
        </authorList>
    </citation>
    <scope>IDENTIFICATION</scope>
</reference>
<evidence type="ECO:0000256" key="7">
    <source>
        <dbReference type="SAM" id="Phobius"/>
    </source>
</evidence>
<reference evidence="9" key="1">
    <citation type="submission" date="2019-03" db="EMBL/GenBank/DDBJ databases">
        <authorList>
            <person name="Warren W.C."/>
            <person name="Johnson G.S."/>
        </authorList>
    </citation>
    <scope>NUCLEOTIDE SEQUENCE [LARGE SCALE GENOMIC DNA]</scope>
    <source>
        <strain evidence="9">Basenji</strain>
    </source>
</reference>
<evidence type="ECO:0000256" key="4">
    <source>
        <dbReference type="ARBA" id="ARBA00022989"/>
    </source>
</evidence>
<evidence type="ECO:0000256" key="5">
    <source>
        <dbReference type="ARBA" id="ARBA00023136"/>
    </source>
</evidence>
<dbReference type="PANTHER" id="PTHR22730">
    <property type="entry name" value="PROMININ PROM PROTEIN"/>
    <property type="match status" value="1"/>
</dbReference>
<evidence type="ECO:0000256" key="3">
    <source>
        <dbReference type="ARBA" id="ARBA00022692"/>
    </source>
</evidence>
<feature type="transmembrane region" description="Helical" evidence="7">
    <location>
        <begin position="424"/>
        <end position="447"/>
    </location>
</feature>
<evidence type="ECO:0000313" key="9">
    <source>
        <dbReference type="Ensembl" id="ENSCAFP00030004966.1"/>
    </source>
</evidence>
<feature type="transmembrane region" description="Helical" evidence="7">
    <location>
        <begin position="148"/>
        <end position="169"/>
    </location>
</feature>
<dbReference type="Pfam" id="PF05478">
    <property type="entry name" value="Prominin"/>
    <property type="match status" value="2"/>
</dbReference>
<feature type="chain" id="PRO_5034005499" evidence="8">
    <location>
        <begin position="20"/>
        <end position="794"/>
    </location>
</feature>
<evidence type="ECO:0000256" key="8">
    <source>
        <dbReference type="SAM" id="SignalP"/>
    </source>
</evidence>
<accession>A0A8C0MC25</accession>
<keyword evidence="3 7" id="KW-0812">Transmembrane</keyword>
<organism evidence="9 10">
    <name type="scientific">Canis lupus familiaris</name>
    <name type="common">Dog</name>
    <name type="synonym">Canis familiaris</name>
    <dbReference type="NCBI Taxonomy" id="9615"/>
    <lineage>
        <taxon>Eukaryota</taxon>
        <taxon>Metazoa</taxon>
        <taxon>Chordata</taxon>
        <taxon>Craniata</taxon>
        <taxon>Vertebrata</taxon>
        <taxon>Euteleostomi</taxon>
        <taxon>Mammalia</taxon>
        <taxon>Eutheria</taxon>
        <taxon>Laurasiatheria</taxon>
        <taxon>Carnivora</taxon>
        <taxon>Caniformia</taxon>
        <taxon>Canidae</taxon>
        <taxon>Canis</taxon>
    </lineage>
</organism>
<feature type="signal peptide" evidence="8">
    <location>
        <begin position="1"/>
        <end position="19"/>
    </location>
</feature>
<sequence length="794" mass="89507">MALLLGFLLLLELCWDTSALGPLSSTKGSDGLEFELPATNYETKDSNQAGPISVLFQIVQVFLQVVQPHPFPEDILRKILQKKFDFSTDYDKIIYYEIGIIICAVLGLLFVILMPLVGFCFGLCRCCNKCGGEMHQRQKKNGAFLRKYFTVSLLVICIFISVGIIYGFVANHHLRTRIEKTRKLAESNLKDLRTLLIGTPAQINYVLSQYASTKEKAFSDLDNIKSLLGGGIHDELRPKVIPVLDDIKAMAEAIKETREALLNVNNTLKELKMSTAQLNTSLSDVKRNLEQSLNDPMCSVPPVATTCNNIRMSLGQLDDNTNLGQLPSLDKQIDNINNVLQTDLSSLVQKGYKSFNDIPEMVQNQTTDIVSDVKRTLNSLGSDIENMSEQIPIQDKLSDFIGYINDTETYIHRNLPTLEEYDSYSGVGISFLFCWILMTIVVLTFVIGGNMEKLVCEPYQNRKLFQILDTPYLLNENWKYYLSGMVLNKPDINLTFEQVYSDCKENKGIYSTLKLENTYNISEHLNIQEHARNLSNDFKNMNVNIDNIVLLDAAGRKNLMDFSSSGVDTIDYNVYLAEMGKTPTKVNLLSFADDLDTKANNLPQGSLKQSLKNNAQNLKTIHHGQVMPLEQSMKYGKARSTINQSIKELQHKSSGLRVKVANILSSLDSAQDFLQTRISSVIVKESSKYGNMIIGYFEHYLQWVKISITEQIAACKPVATALDSAVDVFLCSYIIDPMNLFWFGIGKATIFLLPAIIFAVKLAKYYRRMDSEDVYDDMENGNIGFHRHHSTQTV</sequence>
<proteinExistence type="inferred from homology"/>
<keyword evidence="5 7" id="KW-0472">Membrane</keyword>
<comment type="similarity">
    <text evidence="2">Belongs to the prominin family.</text>
</comment>
<dbReference type="Ensembl" id="ENSCAFT00030005583.1">
    <property type="protein sequence ID" value="ENSCAFP00030004966.1"/>
    <property type="gene ID" value="ENSCAFG00030002784.1"/>
</dbReference>
<dbReference type="AlphaFoldDB" id="A0A8C0MC25"/>
<evidence type="ECO:0000256" key="2">
    <source>
        <dbReference type="ARBA" id="ARBA00006058"/>
    </source>
</evidence>
<gene>
    <name evidence="9" type="primary">PROM1</name>
</gene>
<evidence type="ECO:0000256" key="1">
    <source>
        <dbReference type="ARBA" id="ARBA00004475"/>
    </source>
</evidence>
<dbReference type="InterPro" id="IPR008795">
    <property type="entry name" value="Prominin"/>
</dbReference>
<dbReference type="GO" id="GO:0031528">
    <property type="term" value="C:microvillus membrane"/>
    <property type="evidence" value="ECO:0007669"/>
    <property type="project" value="UniProtKB-SubCell"/>
</dbReference>